<evidence type="ECO:0000313" key="2">
    <source>
        <dbReference type="EMBL" id="KIO19957.1"/>
    </source>
</evidence>
<protein>
    <submittedName>
        <fullName evidence="2">Uncharacterized protein</fullName>
    </submittedName>
</protein>
<proteinExistence type="predicted"/>
<feature type="region of interest" description="Disordered" evidence="1">
    <location>
        <begin position="1"/>
        <end position="41"/>
    </location>
</feature>
<name>A0A0C3LET7_9AGAM</name>
<organism evidence="2 3">
    <name type="scientific">Tulasnella calospora MUT 4182</name>
    <dbReference type="NCBI Taxonomy" id="1051891"/>
    <lineage>
        <taxon>Eukaryota</taxon>
        <taxon>Fungi</taxon>
        <taxon>Dikarya</taxon>
        <taxon>Basidiomycota</taxon>
        <taxon>Agaricomycotina</taxon>
        <taxon>Agaricomycetes</taxon>
        <taxon>Cantharellales</taxon>
        <taxon>Tulasnellaceae</taxon>
        <taxon>Tulasnella</taxon>
    </lineage>
</organism>
<reference evidence="2 3" key="1">
    <citation type="submission" date="2014-04" db="EMBL/GenBank/DDBJ databases">
        <authorList>
            <consortium name="DOE Joint Genome Institute"/>
            <person name="Kuo A."/>
            <person name="Girlanda M."/>
            <person name="Perotto S."/>
            <person name="Kohler A."/>
            <person name="Nagy L.G."/>
            <person name="Floudas D."/>
            <person name="Copeland A."/>
            <person name="Barry K.W."/>
            <person name="Cichocki N."/>
            <person name="Veneault-Fourrey C."/>
            <person name="LaButti K."/>
            <person name="Lindquist E.A."/>
            <person name="Lipzen A."/>
            <person name="Lundell T."/>
            <person name="Morin E."/>
            <person name="Murat C."/>
            <person name="Sun H."/>
            <person name="Tunlid A."/>
            <person name="Henrissat B."/>
            <person name="Grigoriev I.V."/>
            <person name="Hibbett D.S."/>
            <person name="Martin F."/>
            <person name="Nordberg H.P."/>
            <person name="Cantor M.N."/>
            <person name="Hua S.X."/>
        </authorList>
    </citation>
    <scope>NUCLEOTIDE SEQUENCE [LARGE SCALE GENOMIC DNA]</scope>
    <source>
        <strain evidence="2 3">MUT 4182</strain>
    </source>
</reference>
<dbReference type="EMBL" id="KN823195">
    <property type="protein sequence ID" value="KIO19957.1"/>
    <property type="molecule type" value="Genomic_DNA"/>
</dbReference>
<dbReference type="AlphaFoldDB" id="A0A0C3LET7"/>
<accession>A0A0C3LET7</accession>
<evidence type="ECO:0000256" key="1">
    <source>
        <dbReference type="SAM" id="MobiDB-lite"/>
    </source>
</evidence>
<feature type="compositionally biased region" description="Polar residues" evidence="1">
    <location>
        <begin position="1"/>
        <end position="26"/>
    </location>
</feature>
<dbReference type="Proteomes" id="UP000054248">
    <property type="component" value="Unassembled WGS sequence"/>
</dbReference>
<sequence>MRRQSENYSISTPHRCNAASPNTNSTPRPPRSVPQGAPSGLIKGLQKYQRCLLS</sequence>
<dbReference type="HOGENOM" id="CLU_3052093_0_0_1"/>
<keyword evidence="3" id="KW-1185">Reference proteome</keyword>
<reference evidence="3" key="2">
    <citation type="submission" date="2015-01" db="EMBL/GenBank/DDBJ databases">
        <title>Evolutionary Origins and Diversification of the Mycorrhizal Mutualists.</title>
        <authorList>
            <consortium name="DOE Joint Genome Institute"/>
            <consortium name="Mycorrhizal Genomics Consortium"/>
            <person name="Kohler A."/>
            <person name="Kuo A."/>
            <person name="Nagy L.G."/>
            <person name="Floudas D."/>
            <person name="Copeland A."/>
            <person name="Barry K.W."/>
            <person name="Cichocki N."/>
            <person name="Veneault-Fourrey C."/>
            <person name="LaButti K."/>
            <person name="Lindquist E.A."/>
            <person name="Lipzen A."/>
            <person name="Lundell T."/>
            <person name="Morin E."/>
            <person name="Murat C."/>
            <person name="Riley R."/>
            <person name="Ohm R."/>
            <person name="Sun H."/>
            <person name="Tunlid A."/>
            <person name="Henrissat B."/>
            <person name="Grigoriev I.V."/>
            <person name="Hibbett D.S."/>
            <person name="Martin F."/>
        </authorList>
    </citation>
    <scope>NUCLEOTIDE SEQUENCE [LARGE SCALE GENOMIC DNA]</scope>
    <source>
        <strain evidence="3">MUT 4182</strain>
    </source>
</reference>
<evidence type="ECO:0000313" key="3">
    <source>
        <dbReference type="Proteomes" id="UP000054248"/>
    </source>
</evidence>
<gene>
    <name evidence="2" type="ORF">M407DRAFT_246004</name>
</gene>